<reference evidence="9" key="1">
    <citation type="submission" date="2024-06" db="UniProtKB">
        <authorList>
            <consortium name="RefSeq"/>
        </authorList>
    </citation>
    <scope>NUCLEOTIDE SEQUENCE [LARGE SCALE GENOMIC DNA]</scope>
    <source>
        <tissue evidence="10">Whole sample</tissue>
    </source>
</reference>
<dbReference type="KEGG" id="cvn:111132171"/>
<name>A0A8B8E7P4_CRAVI</name>
<evidence type="ECO:0000313" key="9">
    <source>
        <dbReference type="Proteomes" id="UP000694844"/>
    </source>
</evidence>
<dbReference type="GO" id="GO:0030134">
    <property type="term" value="C:COPII-coated ER to Golgi transport vesicle"/>
    <property type="evidence" value="ECO:0007669"/>
    <property type="project" value="TreeGrafter"/>
</dbReference>
<evidence type="ECO:0000256" key="2">
    <source>
        <dbReference type="ARBA" id="ARBA00005648"/>
    </source>
</evidence>
<dbReference type="InterPro" id="IPR039542">
    <property type="entry name" value="Erv_N"/>
</dbReference>
<dbReference type="GO" id="GO:0006888">
    <property type="term" value="P:endoplasmic reticulum to Golgi vesicle-mediated transport"/>
    <property type="evidence" value="ECO:0007669"/>
    <property type="project" value="TreeGrafter"/>
</dbReference>
<dbReference type="InterPro" id="IPR045888">
    <property type="entry name" value="Erv"/>
</dbReference>
<feature type="transmembrane region" description="Helical" evidence="6">
    <location>
        <begin position="36"/>
        <end position="58"/>
    </location>
</feature>
<accession>A0A8B8E7P4</accession>
<dbReference type="RefSeq" id="XP_022335643.1">
    <property type="nucleotide sequence ID" value="XM_022479935.1"/>
</dbReference>
<dbReference type="KEGG" id="cvn:111129074"/>
<keyword evidence="4 6" id="KW-1133">Transmembrane helix</keyword>
<sequence>MRRLNVASRKQAIKVVTELDAFPKVMDDCQEKTASGGGISIVVFLCIFILIVSEIIYYSTTELKFEYQVDTGVDGKLKLNIDMTVAMRCNAIGADVLDVTGQDTHGFGELKYEDAHFEMSPNQRHYHETVQEISDFLRSEYHALQDVMWMSRGLVATYRSGMPKREIPAEGDPNACRVFGSLEVNKVAGNFHITAGKSVPVFPRGHAHISMMVHEKDYNFSHRIDHFSFGDNVKGIINPLDGEEQISLDNFHVFNYFIKIVPTEVRTYAAGNIDTFQFSVTQRNRTINHSKGSHGVPGIFVKYDLNALKIRVIEKHRPFTQFLIRLCGIVGGIFAVSGMIHNWTEFFVEVVCCKYKLGKYKTKDILTNNSSDTAPVSLTDNASSHIPNVNLFPSTPS</sequence>
<evidence type="ECO:0000256" key="6">
    <source>
        <dbReference type="SAM" id="Phobius"/>
    </source>
</evidence>
<protein>
    <submittedName>
        <fullName evidence="10 11">Endoplasmic reticulum-Golgi intermediate compartment protein 2-like</fullName>
    </submittedName>
</protein>
<dbReference type="AlphaFoldDB" id="A0A8B8E7P4"/>
<evidence type="ECO:0000259" key="7">
    <source>
        <dbReference type="Pfam" id="PF07970"/>
    </source>
</evidence>
<dbReference type="RefSeq" id="XP_022330865.1">
    <property type="nucleotide sequence ID" value="XM_022475157.1"/>
</dbReference>
<evidence type="ECO:0000259" key="8">
    <source>
        <dbReference type="Pfam" id="PF13850"/>
    </source>
</evidence>
<evidence type="ECO:0000256" key="3">
    <source>
        <dbReference type="ARBA" id="ARBA00022692"/>
    </source>
</evidence>
<evidence type="ECO:0000313" key="10">
    <source>
        <dbReference type="RefSeq" id="XP_022330865.1"/>
    </source>
</evidence>
<dbReference type="GO" id="GO:0006890">
    <property type="term" value="P:retrograde vesicle-mediated transport, Golgi to endoplasmic reticulum"/>
    <property type="evidence" value="ECO:0007669"/>
    <property type="project" value="TreeGrafter"/>
</dbReference>
<dbReference type="InterPro" id="IPR012936">
    <property type="entry name" value="Erv_C"/>
</dbReference>
<dbReference type="Pfam" id="PF07970">
    <property type="entry name" value="COPIIcoated_ERV"/>
    <property type="match status" value="1"/>
</dbReference>
<dbReference type="GO" id="GO:0005783">
    <property type="term" value="C:endoplasmic reticulum"/>
    <property type="evidence" value="ECO:0007669"/>
    <property type="project" value="TreeGrafter"/>
</dbReference>
<feature type="domain" description="Endoplasmic reticulum vesicle transporter C-terminal" evidence="7">
    <location>
        <begin position="174"/>
        <end position="340"/>
    </location>
</feature>
<dbReference type="PANTHER" id="PTHR10984">
    <property type="entry name" value="ENDOPLASMIC RETICULUM-GOLGI INTERMEDIATE COMPARTMENT PROTEIN"/>
    <property type="match status" value="1"/>
</dbReference>
<proteinExistence type="inferred from homology"/>
<feature type="domain" description="Endoplasmic reticulum vesicle transporter N-terminal" evidence="8">
    <location>
        <begin position="17"/>
        <end position="103"/>
    </location>
</feature>
<reference evidence="11" key="2">
    <citation type="submission" date="2025-04" db="UniProtKB">
        <authorList>
            <consortium name="RefSeq"/>
        </authorList>
    </citation>
    <scope>IDENTIFICATION</scope>
    <source>
        <tissue evidence="11">Whole sample</tissue>
    </source>
</reference>
<keyword evidence="5 6" id="KW-0472">Membrane</keyword>
<gene>
    <name evidence="11" type="primary">LOC111132171</name>
    <name evidence="10" type="synonym">LOC111129074</name>
</gene>
<dbReference type="Pfam" id="PF13850">
    <property type="entry name" value="ERGIC_N"/>
    <property type="match status" value="1"/>
</dbReference>
<dbReference type="OrthoDB" id="5541786at2759"/>
<evidence type="ECO:0000256" key="4">
    <source>
        <dbReference type="ARBA" id="ARBA00022989"/>
    </source>
</evidence>
<dbReference type="GO" id="GO:0033116">
    <property type="term" value="C:endoplasmic reticulum-Golgi intermediate compartment membrane"/>
    <property type="evidence" value="ECO:0007669"/>
    <property type="project" value="UniProtKB-SubCell"/>
</dbReference>
<evidence type="ECO:0000256" key="1">
    <source>
        <dbReference type="ARBA" id="ARBA00004457"/>
    </source>
</evidence>
<dbReference type="GeneID" id="111132171"/>
<organism evidence="9 11">
    <name type="scientific">Crassostrea virginica</name>
    <name type="common">Eastern oyster</name>
    <dbReference type="NCBI Taxonomy" id="6565"/>
    <lineage>
        <taxon>Eukaryota</taxon>
        <taxon>Metazoa</taxon>
        <taxon>Spiralia</taxon>
        <taxon>Lophotrochozoa</taxon>
        <taxon>Mollusca</taxon>
        <taxon>Bivalvia</taxon>
        <taxon>Autobranchia</taxon>
        <taxon>Pteriomorphia</taxon>
        <taxon>Ostreida</taxon>
        <taxon>Ostreoidea</taxon>
        <taxon>Ostreidae</taxon>
        <taxon>Crassostrea</taxon>
    </lineage>
</organism>
<dbReference type="Proteomes" id="UP000694844">
    <property type="component" value="Chromosome 1"/>
</dbReference>
<keyword evidence="9" id="KW-1185">Reference proteome</keyword>
<comment type="similarity">
    <text evidence="2">Belongs to the ERGIC family.</text>
</comment>
<keyword evidence="3 6" id="KW-0812">Transmembrane</keyword>
<dbReference type="PANTHER" id="PTHR10984:SF30">
    <property type="entry name" value="ENDOPLASMIC RETICULUM-GOLGI INTERMEDIATE COMPARTMENT PROTEIN 2"/>
    <property type="match status" value="1"/>
</dbReference>
<evidence type="ECO:0000256" key="5">
    <source>
        <dbReference type="ARBA" id="ARBA00023136"/>
    </source>
</evidence>
<comment type="subcellular location">
    <subcellularLocation>
        <location evidence="1">Endoplasmic reticulum-Golgi intermediate compartment membrane</location>
        <topology evidence="1">Multi-pass membrane protein</topology>
    </subcellularLocation>
</comment>
<evidence type="ECO:0000313" key="11">
    <source>
        <dbReference type="RefSeq" id="XP_022335643.1"/>
    </source>
</evidence>